<evidence type="ECO:0000256" key="5">
    <source>
        <dbReference type="ARBA" id="ARBA00048391"/>
    </source>
</evidence>
<evidence type="ECO:0000256" key="4">
    <source>
        <dbReference type="ARBA" id="ARBA00022691"/>
    </source>
</evidence>
<dbReference type="SUPFAM" id="SSF53335">
    <property type="entry name" value="S-adenosyl-L-methionine-dependent methyltransferases"/>
    <property type="match status" value="1"/>
</dbReference>
<dbReference type="EMBL" id="MLJW01001180">
    <property type="protein sequence ID" value="OIQ79644.1"/>
    <property type="molecule type" value="Genomic_DNA"/>
</dbReference>
<evidence type="ECO:0000256" key="2">
    <source>
        <dbReference type="ARBA" id="ARBA00022603"/>
    </source>
</evidence>
<accession>A0A1J5QI37</accession>
<dbReference type="Pfam" id="PF17827">
    <property type="entry name" value="PrmC_N"/>
    <property type="match status" value="1"/>
</dbReference>
<dbReference type="InterPro" id="IPR004556">
    <property type="entry name" value="HemK-like"/>
</dbReference>
<dbReference type="Gene3D" id="1.10.8.10">
    <property type="entry name" value="DNA helicase RuvA subunit, C-terminal domain"/>
    <property type="match status" value="1"/>
</dbReference>
<dbReference type="InterPro" id="IPR019874">
    <property type="entry name" value="RF_methyltr_PrmC"/>
</dbReference>
<keyword evidence="2 8" id="KW-0489">Methyltransferase</keyword>
<evidence type="ECO:0000259" key="6">
    <source>
        <dbReference type="Pfam" id="PF05175"/>
    </source>
</evidence>
<dbReference type="InterPro" id="IPR050320">
    <property type="entry name" value="N5-glutamine_MTase"/>
</dbReference>
<dbReference type="NCBIfam" id="TIGR00536">
    <property type="entry name" value="hemK_fam"/>
    <property type="match status" value="1"/>
</dbReference>
<dbReference type="HAMAP" id="MF_02126">
    <property type="entry name" value="RF_methyltr_PrmC"/>
    <property type="match status" value="1"/>
</dbReference>
<reference evidence="8" key="1">
    <citation type="submission" date="2016-10" db="EMBL/GenBank/DDBJ databases">
        <title>Sequence of Gallionella enrichment culture.</title>
        <authorList>
            <person name="Poehlein A."/>
            <person name="Muehling M."/>
            <person name="Daniel R."/>
        </authorList>
    </citation>
    <scope>NUCLEOTIDE SEQUENCE</scope>
</reference>
<sequence length="300" mass="31572">MSDAPRAAGATTVGDWLRGCALARVDALALLRELAGVGHAAVIARPERELDAALRQRLDAAAARLHDGEPLAYVVGWREFHGLRFRVSPDVLVPRPETELLVDFALAHARPGAALLDLGTGSGAVAVTLAHELADAEVWAVDASAAALDIARANASALLPGGRELRLAHGDWYAALPADAPRFDLIVSNPPYVAAGDPHLHALRFEPRLALVGARTDSDGLADLRRIVHGAPRHLRAGGWLALEHGHDQARAVRAMLVAAGLREVHSLKDLAGIERVGVGRAPADIPLRDAAENGISPAD</sequence>
<dbReference type="CDD" id="cd02440">
    <property type="entry name" value="AdoMet_MTases"/>
    <property type="match status" value="1"/>
</dbReference>
<dbReference type="Gene3D" id="3.40.50.150">
    <property type="entry name" value="Vaccinia Virus protein VP39"/>
    <property type="match status" value="1"/>
</dbReference>
<evidence type="ECO:0000256" key="3">
    <source>
        <dbReference type="ARBA" id="ARBA00022679"/>
    </source>
</evidence>
<keyword evidence="3 8" id="KW-0808">Transferase</keyword>
<organism evidence="8">
    <name type="scientific">mine drainage metagenome</name>
    <dbReference type="NCBI Taxonomy" id="410659"/>
    <lineage>
        <taxon>unclassified sequences</taxon>
        <taxon>metagenomes</taxon>
        <taxon>ecological metagenomes</taxon>
    </lineage>
</organism>
<dbReference type="InterPro" id="IPR002052">
    <property type="entry name" value="DNA_methylase_N6_adenine_CS"/>
</dbReference>
<dbReference type="PANTHER" id="PTHR18895">
    <property type="entry name" value="HEMK METHYLTRANSFERASE"/>
    <property type="match status" value="1"/>
</dbReference>
<dbReference type="Pfam" id="PF05175">
    <property type="entry name" value="MTS"/>
    <property type="match status" value="1"/>
</dbReference>
<dbReference type="EC" id="2.1.1.297" evidence="1"/>
<evidence type="ECO:0000259" key="7">
    <source>
        <dbReference type="Pfam" id="PF17827"/>
    </source>
</evidence>
<dbReference type="GO" id="GO:0102559">
    <property type="term" value="F:peptide chain release factor N(5)-glutamine methyltransferase activity"/>
    <property type="evidence" value="ECO:0007669"/>
    <property type="project" value="UniProtKB-EC"/>
</dbReference>
<dbReference type="InterPro" id="IPR040758">
    <property type="entry name" value="PrmC_N"/>
</dbReference>
<keyword evidence="4" id="KW-0949">S-adenosyl-L-methionine</keyword>
<dbReference type="GO" id="GO:0032259">
    <property type="term" value="P:methylation"/>
    <property type="evidence" value="ECO:0007669"/>
    <property type="project" value="UniProtKB-KW"/>
</dbReference>
<dbReference type="AlphaFoldDB" id="A0A1J5QI37"/>
<proteinExistence type="inferred from homology"/>
<dbReference type="InterPro" id="IPR029063">
    <property type="entry name" value="SAM-dependent_MTases_sf"/>
</dbReference>
<dbReference type="NCBIfam" id="TIGR03534">
    <property type="entry name" value="RF_mod_PrmC"/>
    <property type="match status" value="1"/>
</dbReference>
<dbReference type="InterPro" id="IPR007848">
    <property type="entry name" value="Small_mtfrase_dom"/>
</dbReference>
<protein>
    <recommendedName>
        <fullName evidence="1">peptide chain release factor N(5)-glutamine methyltransferase</fullName>
        <ecNumber evidence="1">2.1.1.297</ecNumber>
    </recommendedName>
</protein>
<comment type="catalytic activity">
    <reaction evidence="5">
        <text>L-glutaminyl-[peptide chain release factor] + S-adenosyl-L-methionine = N(5)-methyl-L-glutaminyl-[peptide chain release factor] + S-adenosyl-L-homocysteine + H(+)</text>
        <dbReference type="Rhea" id="RHEA:42896"/>
        <dbReference type="Rhea" id="RHEA-COMP:10271"/>
        <dbReference type="Rhea" id="RHEA-COMP:10272"/>
        <dbReference type="ChEBI" id="CHEBI:15378"/>
        <dbReference type="ChEBI" id="CHEBI:30011"/>
        <dbReference type="ChEBI" id="CHEBI:57856"/>
        <dbReference type="ChEBI" id="CHEBI:59789"/>
        <dbReference type="ChEBI" id="CHEBI:61891"/>
        <dbReference type="EC" id="2.1.1.297"/>
    </reaction>
</comment>
<dbReference type="GO" id="GO:0003676">
    <property type="term" value="F:nucleic acid binding"/>
    <property type="evidence" value="ECO:0007669"/>
    <property type="project" value="InterPro"/>
</dbReference>
<name>A0A1J5QI37_9ZZZZ</name>
<evidence type="ECO:0000256" key="1">
    <source>
        <dbReference type="ARBA" id="ARBA00012771"/>
    </source>
</evidence>
<comment type="caution">
    <text evidence="8">The sequence shown here is derived from an EMBL/GenBank/DDBJ whole genome shotgun (WGS) entry which is preliminary data.</text>
</comment>
<dbReference type="PROSITE" id="PS00092">
    <property type="entry name" value="N6_MTASE"/>
    <property type="match status" value="1"/>
</dbReference>
<gene>
    <name evidence="8" type="primary">prmC_14</name>
    <name evidence="8" type="ORF">GALL_386120</name>
</gene>
<evidence type="ECO:0000313" key="8">
    <source>
        <dbReference type="EMBL" id="OIQ79644.1"/>
    </source>
</evidence>
<feature type="domain" description="Methyltransferase small" evidence="6">
    <location>
        <begin position="108"/>
        <end position="197"/>
    </location>
</feature>
<feature type="domain" description="Release factor glutamine methyltransferase N-terminal" evidence="7">
    <location>
        <begin position="20"/>
        <end position="76"/>
    </location>
</feature>
<dbReference type="PANTHER" id="PTHR18895:SF74">
    <property type="entry name" value="MTRF1L RELEASE FACTOR GLUTAMINE METHYLTRANSFERASE"/>
    <property type="match status" value="1"/>
</dbReference>